<organism evidence="1 2">
    <name type="scientific">Nocardia ninae NBRC 108245</name>
    <dbReference type="NCBI Taxonomy" id="1210091"/>
    <lineage>
        <taxon>Bacteria</taxon>
        <taxon>Bacillati</taxon>
        <taxon>Actinomycetota</taxon>
        <taxon>Actinomycetes</taxon>
        <taxon>Mycobacteriales</taxon>
        <taxon>Nocardiaceae</taxon>
        <taxon>Nocardia</taxon>
    </lineage>
</organism>
<protein>
    <submittedName>
        <fullName evidence="1">Uncharacterized protein</fullName>
    </submittedName>
</protein>
<name>A0A511MA01_9NOCA</name>
<dbReference type="RefSeq" id="WP_147129561.1">
    <property type="nucleotide sequence ID" value="NZ_BJXA01000009.1"/>
</dbReference>
<dbReference type="EMBL" id="BJXA01000009">
    <property type="protein sequence ID" value="GEM37419.1"/>
    <property type="molecule type" value="Genomic_DNA"/>
</dbReference>
<proteinExistence type="predicted"/>
<dbReference type="OrthoDB" id="3857336at2"/>
<sequence length="197" mass="22139">MGKKSPKQTVASAQAILEQLESFGGEFDRMHWADVEIRKAVDRYPDKRNILYHCFSPDLMRATHELMGEELVFRAHCRELLERVATGRSTKPGTAVEVALACMENSLKAPLSTAAAGLYMRMWKQAEFGFSQQFEGVADDLQYYEAIAGSEIDELERVSRVKLAVADRVLHDIECDGIHWGERVDCEFADKPVKAAA</sequence>
<evidence type="ECO:0000313" key="2">
    <source>
        <dbReference type="Proteomes" id="UP000321424"/>
    </source>
</evidence>
<dbReference type="AlphaFoldDB" id="A0A511MA01"/>
<dbReference type="Proteomes" id="UP000321424">
    <property type="component" value="Unassembled WGS sequence"/>
</dbReference>
<keyword evidence="2" id="KW-1185">Reference proteome</keyword>
<evidence type="ECO:0000313" key="1">
    <source>
        <dbReference type="EMBL" id="GEM37419.1"/>
    </source>
</evidence>
<comment type="caution">
    <text evidence="1">The sequence shown here is derived from an EMBL/GenBank/DDBJ whole genome shotgun (WGS) entry which is preliminary data.</text>
</comment>
<gene>
    <name evidence="1" type="ORF">NN4_19380</name>
</gene>
<reference evidence="1 2" key="1">
    <citation type="submission" date="2019-07" db="EMBL/GenBank/DDBJ databases">
        <title>Whole genome shotgun sequence of Nocardia ninae NBRC 108245.</title>
        <authorList>
            <person name="Hosoyama A."/>
            <person name="Uohara A."/>
            <person name="Ohji S."/>
            <person name="Ichikawa N."/>
        </authorList>
    </citation>
    <scope>NUCLEOTIDE SEQUENCE [LARGE SCALE GENOMIC DNA]</scope>
    <source>
        <strain evidence="1 2">NBRC 108245</strain>
    </source>
</reference>
<accession>A0A511MA01</accession>